<dbReference type="EMBL" id="JARBDR010000923">
    <property type="protein sequence ID" value="KAJ8298061.1"/>
    <property type="molecule type" value="Genomic_DNA"/>
</dbReference>
<keyword evidence="2" id="KW-1185">Reference proteome</keyword>
<sequence>MDKCLNISLYNQIKLDYTVNQFIINLGSNLLKHVSNSACNDLDINGGILPHRFIKKIDNVRVYN</sequence>
<dbReference type="Proteomes" id="UP001217089">
    <property type="component" value="Unassembled WGS sequence"/>
</dbReference>
<protein>
    <submittedName>
        <fullName evidence="1">Uncharacterized protein</fullName>
    </submittedName>
</protein>
<proteinExistence type="predicted"/>
<evidence type="ECO:0000313" key="2">
    <source>
        <dbReference type="Proteomes" id="UP001217089"/>
    </source>
</evidence>
<reference evidence="1 2" key="1">
    <citation type="submission" date="2022-12" db="EMBL/GenBank/DDBJ databases">
        <title>Chromosome-level genome of Tegillarca granosa.</title>
        <authorList>
            <person name="Kim J."/>
        </authorList>
    </citation>
    <scope>NUCLEOTIDE SEQUENCE [LARGE SCALE GENOMIC DNA]</scope>
    <source>
        <strain evidence="1">Teg-2019</strain>
        <tissue evidence="1">Adductor muscle</tissue>
    </source>
</reference>
<name>A0ABQ9E2W8_TEGGR</name>
<gene>
    <name evidence="1" type="ORF">KUTeg_024592</name>
</gene>
<accession>A0ABQ9E2W8</accession>
<evidence type="ECO:0000313" key="1">
    <source>
        <dbReference type="EMBL" id="KAJ8298061.1"/>
    </source>
</evidence>
<comment type="caution">
    <text evidence="1">The sequence shown here is derived from an EMBL/GenBank/DDBJ whole genome shotgun (WGS) entry which is preliminary data.</text>
</comment>
<organism evidence="1 2">
    <name type="scientific">Tegillarca granosa</name>
    <name type="common">Malaysian cockle</name>
    <name type="synonym">Anadara granosa</name>
    <dbReference type="NCBI Taxonomy" id="220873"/>
    <lineage>
        <taxon>Eukaryota</taxon>
        <taxon>Metazoa</taxon>
        <taxon>Spiralia</taxon>
        <taxon>Lophotrochozoa</taxon>
        <taxon>Mollusca</taxon>
        <taxon>Bivalvia</taxon>
        <taxon>Autobranchia</taxon>
        <taxon>Pteriomorphia</taxon>
        <taxon>Arcoida</taxon>
        <taxon>Arcoidea</taxon>
        <taxon>Arcidae</taxon>
        <taxon>Tegillarca</taxon>
    </lineage>
</organism>